<dbReference type="PROSITE" id="PS51257">
    <property type="entry name" value="PROKAR_LIPOPROTEIN"/>
    <property type="match status" value="1"/>
</dbReference>
<evidence type="ECO:0000256" key="17">
    <source>
        <dbReference type="ARBA" id="ARBA00057223"/>
    </source>
</evidence>
<dbReference type="PROSITE" id="PS00867">
    <property type="entry name" value="CPSASE_2"/>
    <property type="match status" value="2"/>
</dbReference>
<evidence type="ECO:0000256" key="7">
    <source>
        <dbReference type="ARBA" id="ARBA00022605"/>
    </source>
</evidence>
<dbReference type="NCBIfam" id="TIGR01369">
    <property type="entry name" value="CPSaseII_lrg"/>
    <property type="match status" value="1"/>
</dbReference>
<comment type="cofactor">
    <cofactor evidence="1">
        <name>Mn(2+)</name>
        <dbReference type="ChEBI" id="CHEBI:29035"/>
    </cofactor>
</comment>
<keyword evidence="6 19" id="KW-0436">Ligase</keyword>
<feature type="binding site" evidence="19">
    <location>
        <position position="831"/>
    </location>
    <ligand>
        <name>ATP</name>
        <dbReference type="ChEBI" id="CHEBI:30616"/>
        <label>2</label>
    </ligand>
</feature>
<keyword evidence="9 19" id="KW-0677">Repeat</keyword>
<feature type="binding site" evidence="19">
    <location>
        <position position="831"/>
    </location>
    <ligand>
        <name>Mn(2+)</name>
        <dbReference type="ChEBI" id="CHEBI:29035"/>
        <label>3</label>
    </ligand>
</feature>
<evidence type="ECO:0000256" key="10">
    <source>
        <dbReference type="ARBA" id="ARBA00022741"/>
    </source>
</evidence>
<feature type="binding site" evidence="19">
    <location>
        <position position="849"/>
    </location>
    <ligand>
        <name>Mn(2+)</name>
        <dbReference type="ChEBI" id="CHEBI:29035"/>
        <label>4</label>
    </ligand>
</feature>
<dbReference type="Pfam" id="PF02786">
    <property type="entry name" value="CPSase_L_D2"/>
    <property type="match status" value="2"/>
</dbReference>
<feature type="binding site" evidence="19">
    <location>
        <position position="762"/>
    </location>
    <ligand>
        <name>ATP</name>
        <dbReference type="ChEBI" id="CHEBI:30616"/>
        <label>2</label>
    </ligand>
</feature>
<dbReference type="UniPathway" id="UPA00070">
    <property type="reaction ID" value="UER00115"/>
</dbReference>
<dbReference type="GO" id="GO:0005737">
    <property type="term" value="C:cytoplasm"/>
    <property type="evidence" value="ECO:0007669"/>
    <property type="project" value="TreeGrafter"/>
</dbReference>
<dbReference type="InterPro" id="IPR033937">
    <property type="entry name" value="MGS_CPS_CarB"/>
</dbReference>
<feature type="binding site" evidence="19">
    <location>
        <position position="301"/>
    </location>
    <ligand>
        <name>Mg(2+)</name>
        <dbReference type="ChEBI" id="CHEBI:18420"/>
        <label>2</label>
    </ligand>
</feature>
<dbReference type="Pfam" id="PF02142">
    <property type="entry name" value="MGS"/>
    <property type="match status" value="1"/>
</dbReference>
<dbReference type="SMART" id="SM01096">
    <property type="entry name" value="CPSase_L_D3"/>
    <property type="match status" value="1"/>
</dbReference>
<evidence type="ECO:0000256" key="9">
    <source>
        <dbReference type="ARBA" id="ARBA00022737"/>
    </source>
</evidence>
<evidence type="ECO:0000313" key="23">
    <source>
        <dbReference type="Proteomes" id="UP000295182"/>
    </source>
</evidence>
<evidence type="ECO:0000256" key="14">
    <source>
        <dbReference type="ARBA" id="ARBA00023211"/>
    </source>
</evidence>
<keyword evidence="10 19" id="KW-0547">Nucleotide-binding</keyword>
<dbReference type="PROSITE" id="PS51855">
    <property type="entry name" value="MGS"/>
    <property type="match status" value="1"/>
</dbReference>
<dbReference type="InterPro" id="IPR058047">
    <property type="entry name" value="CPSase_preATP-grasp"/>
</dbReference>
<feature type="binding site" evidence="19">
    <location>
        <position position="299"/>
    </location>
    <ligand>
        <name>ATP</name>
        <dbReference type="ChEBI" id="CHEBI:30616"/>
        <label>1</label>
    </ligand>
</feature>
<dbReference type="FunFam" id="3.40.50.20:FF:000001">
    <property type="entry name" value="Carbamoyl-phosphate synthase large chain"/>
    <property type="match status" value="1"/>
</dbReference>
<dbReference type="Gene3D" id="3.40.50.1380">
    <property type="entry name" value="Methylglyoxal synthase-like domain"/>
    <property type="match status" value="1"/>
</dbReference>
<comment type="catalytic activity">
    <reaction evidence="16 19">
        <text>hydrogencarbonate + L-glutamine + 2 ATP + H2O = carbamoyl phosphate + L-glutamate + 2 ADP + phosphate + 2 H(+)</text>
        <dbReference type="Rhea" id="RHEA:18633"/>
        <dbReference type="ChEBI" id="CHEBI:15377"/>
        <dbReference type="ChEBI" id="CHEBI:15378"/>
        <dbReference type="ChEBI" id="CHEBI:17544"/>
        <dbReference type="ChEBI" id="CHEBI:29985"/>
        <dbReference type="ChEBI" id="CHEBI:30616"/>
        <dbReference type="ChEBI" id="CHEBI:43474"/>
        <dbReference type="ChEBI" id="CHEBI:58228"/>
        <dbReference type="ChEBI" id="CHEBI:58359"/>
        <dbReference type="ChEBI" id="CHEBI:456216"/>
        <dbReference type="EC" id="6.3.5.5"/>
    </reaction>
</comment>
<keyword evidence="23" id="KW-1185">Reference proteome</keyword>
<feature type="binding site" evidence="19">
    <location>
        <position position="299"/>
    </location>
    <ligand>
        <name>Mg(2+)</name>
        <dbReference type="ChEBI" id="CHEBI:18420"/>
        <label>2</label>
    </ligand>
</feature>
<dbReference type="Gene3D" id="1.10.1030.10">
    <property type="entry name" value="Carbamoyl-phosphate synthetase, large subunit oligomerisation domain"/>
    <property type="match status" value="1"/>
</dbReference>
<evidence type="ECO:0000259" key="20">
    <source>
        <dbReference type="PROSITE" id="PS50975"/>
    </source>
</evidence>
<evidence type="ECO:0000259" key="21">
    <source>
        <dbReference type="PROSITE" id="PS51855"/>
    </source>
</evidence>
<feature type="binding site" evidence="19">
    <location>
        <position position="789"/>
    </location>
    <ligand>
        <name>ATP</name>
        <dbReference type="ChEBI" id="CHEBI:30616"/>
        <label>2</label>
    </ligand>
</feature>
<feature type="binding site" evidence="19">
    <location>
        <position position="831"/>
    </location>
    <ligand>
        <name>Mg(2+)</name>
        <dbReference type="ChEBI" id="CHEBI:18420"/>
        <label>3</label>
    </ligand>
</feature>
<evidence type="ECO:0000256" key="11">
    <source>
        <dbReference type="ARBA" id="ARBA00022840"/>
    </source>
</evidence>
<dbReference type="GO" id="GO:0006526">
    <property type="term" value="P:L-arginine biosynthetic process"/>
    <property type="evidence" value="ECO:0007669"/>
    <property type="project" value="UniProtKB-UniRule"/>
</dbReference>
<dbReference type="Proteomes" id="UP000295182">
    <property type="component" value="Unassembled WGS sequence"/>
</dbReference>
<dbReference type="OrthoDB" id="9804197at2"/>
<dbReference type="HAMAP" id="MF_01210_A">
    <property type="entry name" value="CPSase_L_chain_A"/>
    <property type="match status" value="1"/>
</dbReference>
<dbReference type="InterPro" id="IPR016185">
    <property type="entry name" value="PreATP-grasp_dom_sf"/>
</dbReference>
<dbReference type="FunFam" id="3.40.50.20:FF:000003">
    <property type="entry name" value="Carbamoyl-phosphate synthase large chain"/>
    <property type="match status" value="1"/>
</dbReference>
<dbReference type="HAMAP" id="MF_01210_B">
    <property type="entry name" value="CPSase_L_chain_B"/>
    <property type="match status" value="1"/>
</dbReference>
<feature type="binding site" evidence="19">
    <location>
        <position position="847"/>
    </location>
    <ligand>
        <name>Mn(2+)</name>
        <dbReference type="ChEBI" id="CHEBI:29035"/>
        <label>3</label>
    </ligand>
</feature>
<comment type="caution">
    <text evidence="19">Lacks conserved residue(s) required for the propagation of feature annotation.</text>
</comment>
<dbReference type="InterPro" id="IPR011761">
    <property type="entry name" value="ATP-grasp"/>
</dbReference>
<feature type="domain" description="MGS-like" evidence="21">
    <location>
        <begin position="943"/>
        <end position="1081"/>
    </location>
</feature>
<dbReference type="Pfam" id="PF25596">
    <property type="entry name" value="CPSase_L_D1"/>
    <property type="match status" value="2"/>
</dbReference>
<feature type="binding site" evidence="19">
    <location>
        <position position="175"/>
    </location>
    <ligand>
        <name>ATP</name>
        <dbReference type="ChEBI" id="CHEBI:30616"/>
        <label>1</label>
    </ligand>
</feature>
<feature type="binding site" evidence="19">
    <location>
        <position position="299"/>
    </location>
    <ligand>
        <name>Mn(2+)</name>
        <dbReference type="ChEBI" id="CHEBI:29035"/>
        <label>2</label>
    </ligand>
</feature>
<feature type="binding site" evidence="19">
    <location>
        <position position="757"/>
    </location>
    <ligand>
        <name>ATP</name>
        <dbReference type="ChEBI" id="CHEBI:30616"/>
        <label>2</label>
    </ligand>
</feature>
<dbReference type="GO" id="GO:0004088">
    <property type="term" value="F:carbamoyl-phosphate synthase (glutamine-hydrolyzing) activity"/>
    <property type="evidence" value="ECO:0007669"/>
    <property type="project" value="UniProtKB-UniRule"/>
</dbReference>
<evidence type="ECO:0000313" key="22">
    <source>
        <dbReference type="EMBL" id="TCP18244.1"/>
    </source>
</evidence>
<keyword evidence="8" id="KW-0479">Metal-binding</keyword>
<dbReference type="GO" id="GO:0046872">
    <property type="term" value="F:metal ion binding"/>
    <property type="evidence" value="ECO:0007669"/>
    <property type="project" value="UniProtKB-KW"/>
</dbReference>
<comment type="subunit">
    <text evidence="18 19">Composed of two chains; the small (or glutamine) chain promotes the hydrolysis of glutamine to ammonia, which is used by the large (or ammonia) chain to synthesize carbamoyl phosphate. Tetramer of heterodimers (alpha,beta)4.</text>
</comment>
<comment type="pathway">
    <text evidence="2 19">Pyrimidine metabolism; UMP biosynthesis via de novo pathway; (S)-dihydroorotate from bicarbonate: step 1/3.</text>
</comment>
<comment type="function">
    <text evidence="17 19">Large subunit of the glutamine-dependent carbamoyl phosphate synthetase (CPSase). CPSase catalyzes the formation of carbamoyl phosphate from the ammonia moiety of glutamine, carbonate, and phosphate donated by ATP, constituting the first step of 2 biosynthetic pathways, one leading to arginine and/or urea and the other to pyrimidine nucleotides. The large subunit (synthetase) binds the substrates ammonia (free or transferred from glutamine from the small subunit), hydrogencarbonate and ATP and carries out an ATP-coupled ligase reaction, activating hydrogencarbonate by forming carboxy phosphate which reacts with ammonia to form carbamoyl phosphate.</text>
</comment>
<keyword evidence="7 19" id="KW-0028">Amino-acid biosynthesis</keyword>
<keyword evidence="12" id="KW-0460">Magnesium</keyword>
<evidence type="ECO:0000256" key="19">
    <source>
        <dbReference type="HAMAP-Rule" id="MF_01210"/>
    </source>
</evidence>
<evidence type="ECO:0000256" key="6">
    <source>
        <dbReference type="ARBA" id="ARBA00022598"/>
    </source>
</evidence>
<feature type="binding site" evidence="19">
    <location>
        <position position="847"/>
    </location>
    <ligand>
        <name>Mg(2+)</name>
        <dbReference type="ChEBI" id="CHEBI:18420"/>
        <label>3</label>
    </ligand>
</feature>
<evidence type="ECO:0000256" key="8">
    <source>
        <dbReference type="ARBA" id="ARBA00022723"/>
    </source>
</evidence>
<feature type="binding site" evidence="19">
    <location>
        <position position="791"/>
    </location>
    <ligand>
        <name>ATP</name>
        <dbReference type="ChEBI" id="CHEBI:30616"/>
        <label>2</label>
    </ligand>
</feature>
<keyword evidence="5 19" id="KW-0055">Arginine biosynthesis</keyword>
<dbReference type="InterPro" id="IPR006275">
    <property type="entry name" value="CPSase_lsu"/>
</dbReference>
<evidence type="ECO:0000256" key="3">
    <source>
        <dbReference type="ARBA" id="ARBA00005077"/>
    </source>
</evidence>
<feature type="binding site" evidence="19">
    <location>
        <position position="849"/>
    </location>
    <ligand>
        <name>Mg(2+)</name>
        <dbReference type="ChEBI" id="CHEBI:18420"/>
        <label>4</label>
    </ligand>
</feature>
<feature type="binding site" evidence="19">
    <location>
        <position position="299"/>
    </location>
    <ligand>
        <name>Mn(2+)</name>
        <dbReference type="ChEBI" id="CHEBI:29035"/>
        <label>1</label>
    </ligand>
</feature>
<feature type="binding site" evidence="19">
    <location>
        <position position="299"/>
    </location>
    <ligand>
        <name>Mg(2+)</name>
        <dbReference type="ChEBI" id="CHEBI:18420"/>
        <label>1</label>
    </ligand>
</feature>
<feature type="binding site" evidence="19">
    <location>
        <position position="208"/>
    </location>
    <ligand>
        <name>ATP</name>
        <dbReference type="ChEBI" id="CHEBI:30616"/>
        <label>1</label>
    </ligand>
</feature>
<name>A0A4R2NB38_9BURK</name>
<feature type="binding site" evidence="19">
    <location>
        <position position="790"/>
    </location>
    <ligand>
        <name>ATP</name>
        <dbReference type="ChEBI" id="CHEBI:30616"/>
        <label>2</label>
    </ligand>
</feature>
<keyword evidence="14" id="KW-0464">Manganese</keyword>
<dbReference type="InterPro" id="IPR036914">
    <property type="entry name" value="MGS-like_dom_sf"/>
</dbReference>
<dbReference type="GO" id="GO:0004087">
    <property type="term" value="F:carbamoyl-phosphate synthase (ammonia) activity"/>
    <property type="evidence" value="ECO:0007669"/>
    <property type="project" value="UniProtKB-EC"/>
</dbReference>
<dbReference type="SUPFAM" id="SSF56059">
    <property type="entry name" value="Glutathione synthetase ATP-binding domain-like"/>
    <property type="match status" value="2"/>
</dbReference>
<dbReference type="Gene3D" id="3.30.470.20">
    <property type="entry name" value="ATP-grasp fold, B domain"/>
    <property type="match status" value="2"/>
</dbReference>
<feature type="binding site" evidence="19">
    <location>
        <position position="242"/>
    </location>
    <ligand>
        <name>ATP</name>
        <dbReference type="ChEBI" id="CHEBI:30616"/>
        <label>1</label>
    </ligand>
</feature>
<dbReference type="GO" id="GO:0006541">
    <property type="term" value="P:glutamine metabolic process"/>
    <property type="evidence" value="ECO:0007669"/>
    <property type="project" value="TreeGrafter"/>
</dbReference>
<accession>A0A4R2NB38</accession>
<dbReference type="GO" id="GO:0005524">
    <property type="term" value="F:ATP binding"/>
    <property type="evidence" value="ECO:0007669"/>
    <property type="project" value="UniProtKB-UniRule"/>
</dbReference>
<keyword evidence="13 19" id="KW-0665">Pyrimidine biosynthesis</keyword>
<dbReference type="SMART" id="SM00851">
    <property type="entry name" value="MGS"/>
    <property type="match status" value="1"/>
</dbReference>
<dbReference type="SUPFAM" id="SSF48108">
    <property type="entry name" value="Carbamoyl phosphate synthetase, large subunit connection domain"/>
    <property type="match status" value="1"/>
</dbReference>
<feature type="binding site" evidence="19">
    <location>
        <position position="210"/>
    </location>
    <ligand>
        <name>ATP</name>
        <dbReference type="ChEBI" id="CHEBI:30616"/>
        <label>1</label>
    </ligand>
</feature>
<feature type="binding site" evidence="19">
    <location>
        <position position="176"/>
    </location>
    <ligand>
        <name>ATP</name>
        <dbReference type="ChEBI" id="CHEBI:30616"/>
        <label>1</label>
    </ligand>
</feature>
<comment type="caution">
    <text evidence="22">The sequence shown here is derived from an EMBL/GenBank/DDBJ whole genome shotgun (WGS) entry which is preliminary data.</text>
</comment>
<reference evidence="22 23" key="1">
    <citation type="submission" date="2019-03" db="EMBL/GenBank/DDBJ databases">
        <title>Genomic Encyclopedia of Type Strains, Phase IV (KMG-IV): sequencing the most valuable type-strain genomes for metagenomic binning, comparative biology and taxonomic classification.</title>
        <authorList>
            <person name="Goeker M."/>
        </authorList>
    </citation>
    <scope>NUCLEOTIDE SEQUENCE [LARGE SCALE GENOMIC DNA]</scope>
    <source>
        <strain evidence="22 23">DSM 1837</strain>
    </source>
</reference>
<feature type="binding site" evidence="19">
    <location>
        <position position="301"/>
    </location>
    <ligand>
        <name>Mn(2+)</name>
        <dbReference type="ChEBI" id="CHEBI:29035"/>
        <label>2</label>
    </ligand>
</feature>
<feature type="binding site" evidence="19">
    <location>
        <position position="847"/>
    </location>
    <ligand>
        <name>Mn(2+)</name>
        <dbReference type="ChEBI" id="CHEBI:29035"/>
        <label>4</label>
    </ligand>
</feature>
<dbReference type="PROSITE" id="PS50975">
    <property type="entry name" value="ATP_GRASP"/>
    <property type="match status" value="2"/>
</dbReference>
<feature type="binding site" evidence="19">
    <location>
        <position position="847"/>
    </location>
    <ligand>
        <name>ATP</name>
        <dbReference type="ChEBI" id="CHEBI:30616"/>
        <label>2</label>
    </ligand>
</feature>
<comment type="pathway">
    <text evidence="3 19">Amino-acid biosynthesis; L-arginine biosynthesis; carbamoyl phosphate from bicarbonate: step 1/1.</text>
</comment>
<dbReference type="FunFam" id="1.10.1030.10:FF:000002">
    <property type="entry name" value="Carbamoyl-phosphate synthase large chain"/>
    <property type="match status" value="1"/>
</dbReference>
<dbReference type="SUPFAM" id="SSF52335">
    <property type="entry name" value="Methylglyoxal synthase-like"/>
    <property type="match status" value="1"/>
</dbReference>
<organism evidence="22 23">
    <name type="scientific">Simplicispira metamorpha</name>
    <dbReference type="NCBI Taxonomy" id="80881"/>
    <lineage>
        <taxon>Bacteria</taxon>
        <taxon>Pseudomonadati</taxon>
        <taxon>Pseudomonadota</taxon>
        <taxon>Betaproteobacteria</taxon>
        <taxon>Burkholderiales</taxon>
        <taxon>Comamonadaceae</taxon>
        <taxon>Simplicispira</taxon>
    </lineage>
</organism>
<feature type="domain" description="ATP-grasp" evidence="20">
    <location>
        <begin position="680"/>
        <end position="876"/>
    </location>
</feature>
<feature type="domain" description="ATP-grasp" evidence="20">
    <location>
        <begin position="133"/>
        <end position="328"/>
    </location>
</feature>
<dbReference type="Gene3D" id="3.40.50.20">
    <property type="match status" value="2"/>
</dbReference>
<comment type="similarity">
    <text evidence="4 19">Belongs to the CarB family.</text>
</comment>
<evidence type="ECO:0000256" key="13">
    <source>
        <dbReference type="ARBA" id="ARBA00022975"/>
    </source>
</evidence>
<comment type="cofactor">
    <cofactor evidence="19">
        <name>Mg(2+)</name>
        <dbReference type="ChEBI" id="CHEBI:18420"/>
    </cofactor>
    <cofactor evidence="19">
        <name>Mn(2+)</name>
        <dbReference type="ChEBI" id="CHEBI:29035"/>
    </cofactor>
    <text evidence="19">Binds 4 Mg(2+) or Mn(2+) ions per subunit.</text>
</comment>
<gene>
    <name evidence="19" type="primary">carB</name>
    <name evidence="22" type="ORF">EV674_10939</name>
</gene>
<dbReference type="FunFam" id="3.30.470.20:FF:000013">
    <property type="entry name" value="Carbamoyl-phosphate synthase large chain"/>
    <property type="match status" value="1"/>
</dbReference>
<evidence type="ECO:0000256" key="12">
    <source>
        <dbReference type="ARBA" id="ARBA00022842"/>
    </source>
</evidence>
<dbReference type="AlphaFoldDB" id="A0A4R2NB38"/>
<feature type="binding site" evidence="19">
    <location>
        <position position="755"/>
    </location>
    <ligand>
        <name>ATP</name>
        <dbReference type="ChEBI" id="CHEBI:30616"/>
        <label>2</label>
    </ligand>
</feature>
<evidence type="ECO:0000256" key="4">
    <source>
        <dbReference type="ARBA" id="ARBA00009799"/>
    </source>
</evidence>
<feature type="binding site" evidence="19">
    <location>
        <position position="285"/>
    </location>
    <ligand>
        <name>ATP</name>
        <dbReference type="ChEBI" id="CHEBI:30616"/>
        <label>1</label>
    </ligand>
</feature>
<dbReference type="FunFam" id="3.30.470.20:FF:000007">
    <property type="entry name" value="Carbamoyl-phosphate synthase large chain"/>
    <property type="match status" value="1"/>
</dbReference>
<dbReference type="InterPro" id="IPR005480">
    <property type="entry name" value="CPSase_lsu_oligo"/>
</dbReference>
<dbReference type="EC" id="6.3.5.5" evidence="19"/>
<feature type="binding site" evidence="19">
    <location>
        <position position="285"/>
    </location>
    <ligand>
        <name>Mn(2+)</name>
        <dbReference type="ChEBI" id="CHEBI:29035"/>
        <label>1</label>
    </ligand>
</feature>
<dbReference type="EMBL" id="SLXH01000009">
    <property type="protein sequence ID" value="TCP18244.1"/>
    <property type="molecule type" value="Genomic_DNA"/>
</dbReference>
<evidence type="ECO:0000256" key="16">
    <source>
        <dbReference type="ARBA" id="ARBA00048816"/>
    </source>
</evidence>
<dbReference type="PRINTS" id="PR00098">
    <property type="entry name" value="CPSASE"/>
</dbReference>
<evidence type="ECO:0000256" key="18">
    <source>
        <dbReference type="ARBA" id="ARBA00062056"/>
    </source>
</evidence>
<feature type="region of interest" description="Allosteric domain" evidence="19">
    <location>
        <begin position="943"/>
        <end position="1081"/>
    </location>
</feature>
<feature type="binding site" evidence="19">
    <location>
        <position position="215"/>
    </location>
    <ligand>
        <name>ATP</name>
        <dbReference type="ChEBI" id="CHEBI:30616"/>
        <label>1</label>
    </ligand>
</feature>
<evidence type="ECO:0000256" key="5">
    <source>
        <dbReference type="ARBA" id="ARBA00022571"/>
    </source>
</evidence>
<feature type="region of interest" description="Carboxyphosphate synthetic domain" evidence="19">
    <location>
        <begin position="1"/>
        <end position="403"/>
    </location>
</feature>
<evidence type="ECO:0000256" key="2">
    <source>
        <dbReference type="ARBA" id="ARBA00004812"/>
    </source>
</evidence>
<dbReference type="GO" id="GO:0044205">
    <property type="term" value="P:'de novo' UMP biosynthetic process"/>
    <property type="evidence" value="ECO:0007669"/>
    <property type="project" value="UniProtKB-UniRule"/>
</dbReference>
<keyword evidence="11 19" id="KW-0067">ATP-binding</keyword>
<dbReference type="SUPFAM" id="SSF52440">
    <property type="entry name" value="PreATP-grasp domain"/>
    <property type="match status" value="2"/>
</dbReference>
<dbReference type="PROSITE" id="PS00866">
    <property type="entry name" value="CPSASE_1"/>
    <property type="match status" value="1"/>
</dbReference>
<dbReference type="FunFam" id="3.30.1490.20:FF:000001">
    <property type="entry name" value="Carbamoyl-phosphate synthase large chain"/>
    <property type="match status" value="1"/>
</dbReference>
<dbReference type="InterPro" id="IPR005483">
    <property type="entry name" value="CPSase_dom"/>
</dbReference>
<dbReference type="NCBIfam" id="NF009455">
    <property type="entry name" value="PRK12815.1"/>
    <property type="match status" value="1"/>
</dbReference>
<sequence>MPKRTDIKSVLIIGAGPIIIGQACEFDYSGVQACKALREEGYKVILINSNPATIMTDPATADVTYIEPITWQTVEKIIAKERPDAILPTMGGQTALNCALDLWHHGVLDKYKVELIGATPEAIDKAEDRLKFKDAMTKIGLGSARSGIAHSMDEAWAVQKEMGFPTVIRPSFTLGGTGGGIAYNPEEFETICKRGLEASPTNELLIEESLLGWKEYEMEVVRDKADNCIIICSIENLDPMGVHTGDSITVAPAQTLTDKEYQVMRNASLAVLREIGVDTGGSNVQFSINPKDGRMVVIEMNPRVSRSSALASKATGFPIAKVAAKLAVGYTLDELRNDITGGATPASFEPSIDYVVTKIPRFAFEKFPTADSRLTTQMKSVGEVMAMGRTFQESFQKALRGLEVGVDGMNEKTQDREVLERELGEPGPERIWYVGDAFAMGLSVDEVFELTKIDRWFLVQIEQIVKIELDIDQLAAEKGEGALAALDATTLRTLKQKGFSDRRLAKLLKTTEKAVRDQRRALNVRPVYKRVDTCAAEFATDTAYLYSTYEDECEAEPTDKKKIMVLGGGPNRIGQGIEFDYCCVHAALAMREDGYETIMVNCNPETVSTDYDTSDRLYFEPVTLEDVLEIVDKEKPVGVIVQYGGQTPLKLALGLEAEGVPIIGTSPDMIDAAEDRERFQKLLHDLNLKQPPNATARTEADALEKAAALGYPLVVRPSYVLGGRAMEIVHEQRDLERYMREAVKVSNDSPVLLDRFLSNAIECDVDCVRDSAGVTFIGGVMEHIEQAGVHSGDSACSLPPYYLSKATVDEIKRQTAAMAEGLSVVGLMNVQFAIQEVDGQDVIYVLEVNPRASRTVPFVSKATGIQLAKVAARCMAGQTLASQGITKEVTPPYFSVKEAVFPFVKFPGVDTILGPEMKSTGEVMGVGKTFGEAFVKSQLGAGTKLPTSGKVFLTVKNADKARAVDIARQLVALGFELVATKGTAAAIEAAGVPVKVVNKVTEGRPHIVDMIKNNEIVMVINTVEERRNAIADSRAIRTSSLLARVTTFTTIFGAEAAVEGMQHMEQLDVISVQEMHAQLVA</sequence>
<proteinExistence type="inferred from homology"/>
<dbReference type="RefSeq" id="WP_119012800.1">
    <property type="nucleotide sequence ID" value="NZ_QXNC01000009.1"/>
</dbReference>
<dbReference type="CDD" id="cd01424">
    <property type="entry name" value="MGS_CPS_II"/>
    <property type="match status" value="1"/>
</dbReference>
<dbReference type="EC" id="6.3.4.16" evidence="19"/>
<feature type="binding site" evidence="19">
    <location>
        <position position="285"/>
    </location>
    <ligand>
        <name>Mg(2+)</name>
        <dbReference type="ChEBI" id="CHEBI:18420"/>
        <label>1</label>
    </ligand>
</feature>
<dbReference type="PANTHER" id="PTHR11405:SF53">
    <property type="entry name" value="CARBAMOYL-PHOSPHATE SYNTHASE [AMMONIA], MITOCHONDRIAL"/>
    <property type="match status" value="1"/>
</dbReference>
<dbReference type="PANTHER" id="PTHR11405">
    <property type="entry name" value="CARBAMOYLTRANSFERASE FAMILY MEMBER"/>
    <property type="match status" value="1"/>
</dbReference>
<dbReference type="InterPro" id="IPR011607">
    <property type="entry name" value="MGS-like_dom"/>
</dbReference>
<dbReference type="Pfam" id="PF02787">
    <property type="entry name" value="CPSase_L_D3"/>
    <property type="match status" value="1"/>
</dbReference>
<feature type="binding site" evidence="19">
    <location>
        <position position="243"/>
    </location>
    <ligand>
        <name>ATP</name>
        <dbReference type="ChEBI" id="CHEBI:30616"/>
        <label>1</label>
    </ligand>
</feature>
<dbReference type="InterPro" id="IPR005479">
    <property type="entry name" value="CPAse_ATP-bd"/>
</dbReference>
<feature type="binding site" evidence="19">
    <location>
        <position position="129"/>
    </location>
    <ligand>
        <name>ATP</name>
        <dbReference type="ChEBI" id="CHEBI:30616"/>
        <label>1</label>
    </ligand>
</feature>
<feature type="binding site" evidence="19">
    <location>
        <position position="788"/>
    </location>
    <ligand>
        <name>ATP</name>
        <dbReference type="ChEBI" id="CHEBI:30616"/>
        <label>2</label>
    </ligand>
</feature>
<feature type="binding site" evidence="19">
    <location>
        <position position="847"/>
    </location>
    <ligand>
        <name>Mg(2+)</name>
        <dbReference type="ChEBI" id="CHEBI:18420"/>
        <label>4</label>
    </ligand>
</feature>
<evidence type="ECO:0000256" key="1">
    <source>
        <dbReference type="ARBA" id="ARBA00001936"/>
    </source>
</evidence>
<protein>
    <recommendedName>
        <fullName evidence="19">Carbamoyl phosphate synthase large chain</fullName>
        <ecNumber evidence="19">6.3.4.16</ecNumber>
        <ecNumber evidence="19">6.3.5.5</ecNumber>
    </recommendedName>
    <alternativeName>
        <fullName evidence="19">Carbamoyl phosphate synthetase ammonia chain</fullName>
    </alternativeName>
</protein>
<dbReference type="UniPathway" id="UPA00068">
    <property type="reaction ID" value="UER00171"/>
</dbReference>
<feature type="binding site" evidence="19">
    <location>
        <position position="716"/>
    </location>
    <ligand>
        <name>ATP</name>
        <dbReference type="ChEBI" id="CHEBI:30616"/>
        <label>2</label>
    </ligand>
</feature>
<dbReference type="InterPro" id="IPR036897">
    <property type="entry name" value="CarbamoylP_synth_lsu_oligo_sf"/>
</dbReference>
<comment type="catalytic activity">
    <reaction evidence="15 19">
        <text>hydrogencarbonate + NH4(+) + 2 ATP = carbamoyl phosphate + 2 ADP + phosphate + 2 H(+)</text>
        <dbReference type="Rhea" id="RHEA:18029"/>
        <dbReference type="ChEBI" id="CHEBI:15378"/>
        <dbReference type="ChEBI" id="CHEBI:17544"/>
        <dbReference type="ChEBI" id="CHEBI:28938"/>
        <dbReference type="ChEBI" id="CHEBI:30616"/>
        <dbReference type="ChEBI" id="CHEBI:43474"/>
        <dbReference type="ChEBI" id="CHEBI:58228"/>
        <dbReference type="ChEBI" id="CHEBI:456216"/>
        <dbReference type="EC" id="6.3.4.16"/>
    </reaction>
</comment>
<feature type="binding site" evidence="19">
    <location>
        <position position="241"/>
    </location>
    <ligand>
        <name>ATP</name>
        <dbReference type="ChEBI" id="CHEBI:30616"/>
        <label>1</label>
    </ligand>
</feature>
<dbReference type="NCBIfam" id="NF003671">
    <property type="entry name" value="PRK05294.1"/>
    <property type="match status" value="1"/>
</dbReference>
<comment type="domain">
    <text evidence="19">The large subunit is composed of 2 ATP-grasp domains that are involved in binding the 2 ATP molecules needed for carbamoyl phosphate synthesis. The N-terminal ATP-grasp domain (referred to as the carboxyphosphate synthetic component) catalyzes the ATP-dependent phosphorylation of hydrogencarbonate to carboxyphosphate and the subsequent nucleophilic attack by ammonia to form a carbamate intermediate. The C-terminal ATP-grasp domain (referred to as the carbamoyl phosphate synthetic component) then catalyzes the phosphorylation of carbamate with the second ATP to form the end product carbamoyl phosphate. The reactive and unstable enzyme intermediates are sequentially channeled from one active site to the next through the interior of the protein over a distance of at least 96 A.</text>
</comment>
<feature type="binding site" evidence="19">
    <location>
        <position position="169"/>
    </location>
    <ligand>
        <name>ATP</name>
        <dbReference type="ChEBI" id="CHEBI:30616"/>
        <label>1</label>
    </ligand>
</feature>
<evidence type="ECO:0000256" key="15">
    <source>
        <dbReference type="ARBA" id="ARBA00047359"/>
    </source>
</evidence>